<evidence type="ECO:0000313" key="1">
    <source>
        <dbReference type="EMBL" id="SVB71210.1"/>
    </source>
</evidence>
<dbReference type="AlphaFoldDB" id="A0A382G7H2"/>
<sequence>MPRFITLGTYTNQGAAGLVDGDSDRRAAMEVAHSSVGATLVDYYITRGQYDF</sequence>
<protein>
    <recommendedName>
        <fullName evidence="2">GYD domain-containing protein</fullName>
    </recommendedName>
</protein>
<reference evidence="1" key="1">
    <citation type="submission" date="2018-05" db="EMBL/GenBank/DDBJ databases">
        <authorList>
            <person name="Lanie J.A."/>
            <person name="Ng W.-L."/>
            <person name="Kazmierczak K.M."/>
            <person name="Andrzejewski T.M."/>
            <person name="Davidsen T.M."/>
            <person name="Wayne K.J."/>
            <person name="Tettelin H."/>
            <person name="Glass J.I."/>
            <person name="Rusch D."/>
            <person name="Podicherti R."/>
            <person name="Tsui H.-C.T."/>
            <person name="Winkler M.E."/>
        </authorList>
    </citation>
    <scope>NUCLEOTIDE SEQUENCE</scope>
</reference>
<evidence type="ECO:0008006" key="2">
    <source>
        <dbReference type="Google" id="ProtNLM"/>
    </source>
</evidence>
<dbReference type="EMBL" id="UINC01054007">
    <property type="protein sequence ID" value="SVB71210.1"/>
    <property type="molecule type" value="Genomic_DNA"/>
</dbReference>
<dbReference type="Pfam" id="PF08734">
    <property type="entry name" value="GYD"/>
    <property type="match status" value="1"/>
</dbReference>
<name>A0A382G7H2_9ZZZZ</name>
<gene>
    <name evidence="1" type="ORF">METZ01_LOCUS224064</name>
</gene>
<proteinExistence type="predicted"/>
<organism evidence="1">
    <name type="scientific">marine metagenome</name>
    <dbReference type="NCBI Taxonomy" id="408172"/>
    <lineage>
        <taxon>unclassified sequences</taxon>
        <taxon>metagenomes</taxon>
        <taxon>ecological metagenomes</taxon>
    </lineage>
</organism>
<accession>A0A382G7H2</accession>
<dbReference type="InterPro" id="IPR014845">
    <property type="entry name" value="GYD/TTHA1554"/>
</dbReference>
<feature type="non-terminal residue" evidence="1">
    <location>
        <position position="52"/>
    </location>
</feature>